<dbReference type="CDD" id="cd00531">
    <property type="entry name" value="NTF2_like"/>
    <property type="match status" value="1"/>
</dbReference>
<feature type="domain" description="SnoaL-like" evidence="1">
    <location>
        <begin position="28"/>
        <end position="129"/>
    </location>
</feature>
<evidence type="ECO:0000259" key="1">
    <source>
        <dbReference type="Pfam" id="PF12680"/>
    </source>
</evidence>
<dbReference type="SUPFAM" id="SSF54427">
    <property type="entry name" value="NTF2-like"/>
    <property type="match status" value="1"/>
</dbReference>
<gene>
    <name evidence="2" type="ORF">AVDCRST_MAG10-2948</name>
</gene>
<dbReference type="InterPro" id="IPR037401">
    <property type="entry name" value="SnoaL-like"/>
</dbReference>
<evidence type="ECO:0000313" key="2">
    <source>
        <dbReference type="EMBL" id="CAA9265671.1"/>
    </source>
</evidence>
<accession>A0A6J4J0L4</accession>
<protein>
    <recommendedName>
        <fullName evidence="1">SnoaL-like domain-containing protein</fullName>
    </recommendedName>
</protein>
<dbReference type="Pfam" id="PF12680">
    <property type="entry name" value="SnoaL_2"/>
    <property type="match status" value="1"/>
</dbReference>
<proteinExistence type="predicted"/>
<dbReference type="EMBL" id="CADCTB010000184">
    <property type="protein sequence ID" value="CAA9265671.1"/>
    <property type="molecule type" value="Genomic_DNA"/>
</dbReference>
<dbReference type="InterPro" id="IPR032710">
    <property type="entry name" value="NTF2-like_dom_sf"/>
</dbReference>
<organism evidence="2">
    <name type="scientific">uncultured Acidimicrobiales bacterium</name>
    <dbReference type="NCBI Taxonomy" id="310071"/>
    <lineage>
        <taxon>Bacteria</taxon>
        <taxon>Bacillati</taxon>
        <taxon>Actinomycetota</taxon>
        <taxon>Acidimicrobiia</taxon>
        <taxon>Acidimicrobiales</taxon>
        <taxon>environmental samples</taxon>
    </lineage>
</organism>
<dbReference type="Gene3D" id="3.10.450.50">
    <property type="match status" value="1"/>
</dbReference>
<reference evidence="2" key="1">
    <citation type="submission" date="2020-02" db="EMBL/GenBank/DDBJ databases">
        <authorList>
            <person name="Meier V. D."/>
        </authorList>
    </citation>
    <scope>NUCLEOTIDE SEQUENCE</scope>
    <source>
        <strain evidence="2">AVDCRST_MAG10</strain>
    </source>
</reference>
<sequence>MDPRRRDRTRRFWCHDPTIHREDVSRWVRAYESAWRTAGIEALTDLFAPDVVYRPSPWAQPVSGLVALSQFWEAEREGPDEEFNFRSEVVAVDGSVAVVRVSVDYEDLTSGSWRDLWVLRFDAHGRCTEFEEWPFAPGHSDGHERSS</sequence>
<dbReference type="AlphaFoldDB" id="A0A6J4J0L4"/>
<name>A0A6J4J0L4_9ACTN</name>